<dbReference type="Gene3D" id="3.30.56.130">
    <property type="entry name" value="Transcriptional regulator CtsR, winged HTH domain"/>
    <property type="match status" value="1"/>
</dbReference>
<accession>N4WRQ5</accession>
<dbReference type="InterPro" id="IPR041473">
    <property type="entry name" value="CtsR_C"/>
</dbReference>
<evidence type="ECO:0000256" key="3">
    <source>
        <dbReference type="ARBA" id="ARBA00022491"/>
    </source>
</evidence>
<dbReference type="PATRIC" id="fig|1308866.3.peg.2799"/>
<dbReference type="InterPro" id="IPR040465">
    <property type="entry name" value="CtsR_N"/>
</dbReference>
<dbReference type="eggNOG" id="COG4463">
    <property type="taxonomic scope" value="Bacteria"/>
</dbReference>
<dbReference type="InterPro" id="IPR041908">
    <property type="entry name" value="CtsR_C_sf"/>
</dbReference>
<evidence type="ECO:0000256" key="7">
    <source>
        <dbReference type="ARBA" id="ARBA00023163"/>
    </source>
</evidence>
<keyword evidence="12" id="KW-1185">Reference proteome</keyword>
<evidence type="ECO:0000256" key="1">
    <source>
        <dbReference type="ARBA" id="ARBA00010189"/>
    </source>
</evidence>
<protein>
    <recommendedName>
        <fullName evidence="2 8">Transcriptional regulator CtsR</fullName>
    </recommendedName>
</protein>
<comment type="similarity">
    <text evidence="1 8">Belongs to the CtsR family.</text>
</comment>
<proteinExistence type="inferred from homology"/>
<dbReference type="EMBL" id="APML01000071">
    <property type="protein sequence ID" value="ENH95886.1"/>
    <property type="molecule type" value="Genomic_DNA"/>
</dbReference>
<feature type="domain" description="CtsR N-terminal HTH" evidence="9">
    <location>
        <begin position="3"/>
        <end position="73"/>
    </location>
</feature>
<dbReference type="Pfam" id="PF05848">
    <property type="entry name" value="CtsR"/>
    <property type="match status" value="1"/>
</dbReference>
<evidence type="ECO:0000256" key="2">
    <source>
        <dbReference type="ARBA" id="ARBA00014129"/>
    </source>
</evidence>
<keyword evidence="7 8" id="KW-0804">Transcription</keyword>
<dbReference type="InterPro" id="IPR008463">
    <property type="entry name" value="CtsR"/>
</dbReference>
<evidence type="ECO:0000256" key="5">
    <source>
        <dbReference type="ARBA" id="ARBA00023016"/>
    </source>
</evidence>
<keyword evidence="4 8" id="KW-0805">Transcription regulation</keyword>
<evidence type="ECO:0000313" key="11">
    <source>
        <dbReference type="EMBL" id="ENH95886.1"/>
    </source>
</evidence>
<gene>
    <name evidence="11" type="ORF">J416_13876</name>
</gene>
<keyword evidence="5" id="KW-0346">Stress response</keyword>
<name>N4WRQ5_9BACI</name>
<feature type="domain" description="CtsR C-terminal dimerization" evidence="10">
    <location>
        <begin position="77"/>
        <end position="148"/>
    </location>
</feature>
<dbReference type="GO" id="GO:0003677">
    <property type="term" value="F:DNA binding"/>
    <property type="evidence" value="ECO:0007669"/>
    <property type="project" value="UniProtKB-UniRule"/>
</dbReference>
<evidence type="ECO:0000256" key="6">
    <source>
        <dbReference type="ARBA" id="ARBA00023125"/>
    </source>
</evidence>
<dbReference type="RefSeq" id="WP_003473460.1">
    <property type="nucleotide sequence ID" value="NZ_APML01000071.1"/>
</dbReference>
<comment type="caution">
    <text evidence="11">The sequence shown here is derived from an EMBL/GenBank/DDBJ whole genome shotgun (WGS) entry which is preliminary data.</text>
</comment>
<evidence type="ECO:0000256" key="4">
    <source>
        <dbReference type="ARBA" id="ARBA00023015"/>
    </source>
</evidence>
<evidence type="ECO:0000313" key="12">
    <source>
        <dbReference type="Proteomes" id="UP000012283"/>
    </source>
</evidence>
<evidence type="ECO:0000259" key="9">
    <source>
        <dbReference type="Pfam" id="PF05848"/>
    </source>
</evidence>
<organism evidence="11 12">
    <name type="scientific">Gracilibacillus halophilus YIM-C55.5</name>
    <dbReference type="NCBI Taxonomy" id="1308866"/>
    <lineage>
        <taxon>Bacteria</taxon>
        <taxon>Bacillati</taxon>
        <taxon>Bacillota</taxon>
        <taxon>Bacilli</taxon>
        <taxon>Bacillales</taxon>
        <taxon>Bacillaceae</taxon>
        <taxon>Gracilibacillus</taxon>
    </lineage>
</organism>
<dbReference type="PIRSF" id="PIRSF010607">
    <property type="entry name" value="Txn_repr_CtsR"/>
    <property type="match status" value="1"/>
</dbReference>
<sequence length="154" mass="17939">MRNISDIIEEYLKSIIQNNHDPIIEIKRSEIAEQFECVPSQINYVINTRFTLERGYLVESKRGGGGYIRITKITNQDKAQLINDIIQRIQPQVSQQKAVDILERLMEEELITSREAKMMVSAIDRNTLSFQLPIRDEVRARILSAMLETLKYEL</sequence>
<evidence type="ECO:0000256" key="8">
    <source>
        <dbReference type="PIRNR" id="PIRNR010607"/>
    </source>
</evidence>
<dbReference type="OrthoDB" id="1680813at2"/>
<evidence type="ECO:0000259" key="10">
    <source>
        <dbReference type="Pfam" id="PF17727"/>
    </source>
</evidence>
<dbReference type="InterPro" id="IPR041902">
    <property type="entry name" value="CtsR_N_sf"/>
</dbReference>
<reference evidence="11 12" key="1">
    <citation type="submission" date="2013-03" db="EMBL/GenBank/DDBJ databases">
        <title>Draft genome sequence of Gracibacillus halophilus YIM-C55.5, a moderately halophilic and thermophilic organism from the Xiaochaidamu salt lake.</title>
        <authorList>
            <person name="Sugumar T."/>
            <person name="Polireddy D.R."/>
            <person name="Antony A."/>
            <person name="Madhava Y.R."/>
            <person name="Sivakumar N."/>
        </authorList>
    </citation>
    <scope>NUCLEOTIDE SEQUENCE [LARGE SCALE GENOMIC DNA]</scope>
    <source>
        <strain evidence="11 12">YIM-C55.5</strain>
    </source>
</reference>
<keyword evidence="3 8" id="KW-0678">Repressor</keyword>
<dbReference type="Gene3D" id="1.10.1200.150">
    <property type="entry name" value="Transcriptional regulator CtsR, C-terminal domain"/>
    <property type="match status" value="1"/>
</dbReference>
<dbReference type="FunFam" id="3.30.56.130:FF:000001">
    <property type="entry name" value="Transcriptional regulator CtsR"/>
    <property type="match status" value="1"/>
</dbReference>
<keyword evidence="6 8" id="KW-0238">DNA-binding</keyword>
<dbReference type="Pfam" id="PF17727">
    <property type="entry name" value="CtsR_C"/>
    <property type="match status" value="1"/>
</dbReference>
<dbReference type="STRING" id="1308866.J416_13876"/>
<dbReference type="AlphaFoldDB" id="N4WRQ5"/>
<dbReference type="GO" id="GO:0006355">
    <property type="term" value="P:regulation of DNA-templated transcription"/>
    <property type="evidence" value="ECO:0007669"/>
    <property type="project" value="UniProtKB-UniRule"/>
</dbReference>
<dbReference type="Proteomes" id="UP000012283">
    <property type="component" value="Unassembled WGS sequence"/>
</dbReference>